<accession>A0A2C6KLT3</accession>
<feature type="non-terminal residue" evidence="2">
    <location>
        <position position="1"/>
    </location>
</feature>
<dbReference type="OrthoDB" id="334044at2759"/>
<name>A0A2C6KLT3_9APIC</name>
<protein>
    <submittedName>
        <fullName evidence="2">Dna repair protein endonuclease sae2 carboxy-terminal protein</fullName>
    </submittedName>
</protein>
<feature type="compositionally biased region" description="Basic and acidic residues" evidence="1">
    <location>
        <begin position="200"/>
        <end position="211"/>
    </location>
</feature>
<keyword evidence="2" id="KW-0540">Nuclease</keyword>
<dbReference type="GO" id="GO:0004519">
    <property type="term" value="F:endonuclease activity"/>
    <property type="evidence" value="ECO:0007669"/>
    <property type="project" value="UniProtKB-KW"/>
</dbReference>
<proteinExistence type="predicted"/>
<evidence type="ECO:0000313" key="2">
    <source>
        <dbReference type="EMBL" id="PHJ17455.1"/>
    </source>
</evidence>
<feature type="compositionally biased region" description="Basic and acidic residues" evidence="1">
    <location>
        <begin position="300"/>
        <end position="314"/>
    </location>
</feature>
<feature type="region of interest" description="Disordered" evidence="1">
    <location>
        <begin position="425"/>
        <end position="456"/>
    </location>
</feature>
<reference evidence="2 3" key="1">
    <citation type="journal article" date="2017" name="Int. J. Parasitol.">
        <title>The genome of the protozoan parasite Cystoisospora suis and a reverse vaccinology approach to identify vaccine candidates.</title>
        <authorList>
            <person name="Palmieri N."/>
            <person name="Shrestha A."/>
            <person name="Ruttkowski B."/>
            <person name="Beck T."/>
            <person name="Vogl C."/>
            <person name="Tomley F."/>
            <person name="Blake D.P."/>
            <person name="Joachim A."/>
        </authorList>
    </citation>
    <scope>NUCLEOTIDE SEQUENCE [LARGE SCALE GENOMIC DNA]</scope>
    <source>
        <strain evidence="2 3">Wien I</strain>
    </source>
</reference>
<dbReference type="RefSeq" id="XP_067919176.1">
    <property type="nucleotide sequence ID" value="XM_068068847.1"/>
</dbReference>
<sequence>DPIGRGSSQGDTEARAGFSELEGEPRAGRGVLEPKVADPIRGGPCCCPHASRARTQEKKTCCAVRSSSLSSSRCISVTDRSGVGGFEANASSGKTKRSSFMLVGPETASLAPLARAVLEEGTYEKCSQNSNPKGSSTASSLTCPAASGPRELRYTPVRSGSLCGLRPSLLWSAESEKDDRSAHSAKLQKEGVSGGPGGSSDRRDRTGREQQRASCARMEGTAGYGLRCSAFSALQRRDVAWGKLPKVRVAAPDRITRRQLPGGDCSQCHLFYSLLLRDDQDDEGERHTENAAAGRVVGDPCKDKAREKRTDWHNRVRQVVTEEFASDTGEGPESFTRGSPRFREERQAMRHLKSESRGRERGGETVKDGRRGPKSEKEASNARSGDPSTLICLDIQERTYTENVKRNAVFSSSAATAQGAKVVGAPSLSDARTPTEGTPTRPRCFLEPRGAHGGRRTLHSHSHFFEERQEARGHLVVAREEKADSRQWRGSKGEAIISGGGGRRWTEYRDVFQASRHKHFAPFTSTPPGFWDFSSFCSPGTRDEGGRTD</sequence>
<feature type="region of interest" description="Disordered" evidence="1">
    <location>
        <begin position="282"/>
        <end position="390"/>
    </location>
</feature>
<feature type="compositionally biased region" description="Basic and acidic residues" evidence="1">
    <location>
        <begin position="341"/>
        <end position="380"/>
    </location>
</feature>
<feature type="region of interest" description="Disordered" evidence="1">
    <location>
        <begin position="1"/>
        <end position="35"/>
    </location>
</feature>
<feature type="compositionally biased region" description="Polar residues" evidence="1">
    <location>
        <begin position="1"/>
        <end position="11"/>
    </location>
</feature>
<feature type="compositionally biased region" description="Low complexity" evidence="1">
    <location>
        <begin position="432"/>
        <end position="443"/>
    </location>
</feature>
<dbReference type="GeneID" id="94432058"/>
<evidence type="ECO:0000256" key="1">
    <source>
        <dbReference type="SAM" id="MobiDB-lite"/>
    </source>
</evidence>
<gene>
    <name evidence="2" type="ORF">CSUI_008722</name>
</gene>
<keyword evidence="2" id="KW-0255">Endonuclease</keyword>
<dbReference type="AlphaFoldDB" id="A0A2C6KLT3"/>
<dbReference type="Proteomes" id="UP000221165">
    <property type="component" value="Unassembled WGS sequence"/>
</dbReference>
<evidence type="ECO:0000313" key="3">
    <source>
        <dbReference type="Proteomes" id="UP000221165"/>
    </source>
</evidence>
<keyword evidence="2" id="KW-0378">Hydrolase</keyword>
<dbReference type="EMBL" id="MIGC01004956">
    <property type="protein sequence ID" value="PHJ17455.1"/>
    <property type="molecule type" value="Genomic_DNA"/>
</dbReference>
<comment type="caution">
    <text evidence="2">The sequence shown here is derived from an EMBL/GenBank/DDBJ whole genome shotgun (WGS) entry which is preliminary data.</text>
</comment>
<keyword evidence="3" id="KW-1185">Reference proteome</keyword>
<feature type="region of interest" description="Disordered" evidence="1">
    <location>
        <begin position="174"/>
        <end position="215"/>
    </location>
</feature>
<dbReference type="VEuPathDB" id="ToxoDB:CSUI_008722"/>
<organism evidence="2 3">
    <name type="scientific">Cystoisospora suis</name>
    <dbReference type="NCBI Taxonomy" id="483139"/>
    <lineage>
        <taxon>Eukaryota</taxon>
        <taxon>Sar</taxon>
        <taxon>Alveolata</taxon>
        <taxon>Apicomplexa</taxon>
        <taxon>Conoidasida</taxon>
        <taxon>Coccidia</taxon>
        <taxon>Eucoccidiorida</taxon>
        <taxon>Eimeriorina</taxon>
        <taxon>Sarcocystidae</taxon>
        <taxon>Cystoisospora</taxon>
    </lineage>
</organism>